<dbReference type="RefSeq" id="WP_036681312.1">
    <property type="nucleotide sequence ID" value="NZ_JARLKA010000026.1"/>
</dbReference>
<organism evidence="1 4">
    <name type="scientific">Paenibacillus odorifer</name>
    <dbReference type="NCBI Taxonomy" id="189426"/>
    <lineage>
        <taxon>Bacteria</taxon>
        <taxon>Bacillati</taxon>
        <taxon>Bacillota</taxon>
        <taxon>Bacilli</taxon>
        <taxon>Bacillales</taxon>
        <taxon>Paenibacillaceae</taxon>
        <taxon>Paenibacillus</taxon>
    </lineage>
</organism>
<evidence type="ECO:0000313" key="4">
    <source>
        <dbReference type="Proteomes" id="UP000187465"/>
    </source>
</evidence>
<name>A0A1R0X384_9BACL</name>
<reference evidence="3 4" key="1">
    <citation type="submission" date="2016-10" db="EMBL/GenBank/DDBJ databases">
        <title>Paenibacillus species isolates.</title>
        <authorList>
            <person name="Beno S.M."/>
        </authorList>
    </citation>
    <scope>NUCLEOTIDE SEQUENCE [LARGE SCALE GENOMIC DNA]</scope>
    <source>
        <strain evidence="1 4">FSL H7-0604</strain>
        <strain evidence="2 3">FSL H7-0918</strain>
    </source>
</reference>
<gene>
    <name evidence="1" type="ORF">BJP51_24510</name>
    <name evidence="2" type="ORF">BSK47_27090</name>
</gene>
<dbReference type="Gene3D" id="3.40.30.10">
    <property type="entry name" value="Glutaredoxin"/>
    <property type="match status" value="1"/>
</dbReference>
<dbReference type="SUPFAM" id="SSF52833">
    <property type="entry name" value="Thioredoxin-like"/>
    <property type="match status" value="1"/>
</dbReference>
<dbReference type="EMBL" id="MPTO01000033">
    <property type="protein sequence ID" value="OME12485.1"/>
    <property type="molecule type" value="Genomic_DNA"/>
</dbReference>
<protein>
    <recommendedName>
        <fullName evidence="5">Alkyl hydroperoxide reductase subunit C/ Thiol specific antioxidant domain-containing protein</fullName>
    </recommendedName>
</protein>
<dbReference type="Proteomes" id="UP000187323">
    <property type="component" value="Unassembled WGS sequence"/>
</dbReference>
<dbReference type="EMBL" id="MKQP01000035">
    <property type="protein sequence ID" value="OMD27682.1"/>
    <property type="molecule type" value="Genomic_DNA"/>
</dbReference>
<evidence type="ECO:0008006" key="5">
    <source>
        <dbReference type="Google" id="ProtNLM"/>
    </source>
</evidence>
<evidence type="ECO:0000313" key="1">
    <source>
        <dbReference type="EMBL" id="OMD27682.1"/>
    </source>
</evidence>
<evidence type="ECO:0000313" key="2">
    <source>
        <dbReference type="EMBL" id="OME12485.1"/>
    </source>
</evidence>
<proteinExistence type="predicted"/>
<comment type="caution">
    <text evidence="1">The sequence shown here is derived from an EMBL/GenBank/DDBJ whole genome shotgun (WGS) entry which is preliminary data.</text>
</comment>
<evidence type="ECO:0000313" key="3">
    <source>
        <dbReference type="Proteomes" id="UP000187323"/>
    </source>
</evidence>
<dbReference type="AlphaFoldDB" id="A0A1R0X384"/>
<dbReference type="Proteomes" id="UP000187465">
    <property type="component" value="Unassembled WGS sequence"/>
</dbReference>
<accession>A0A1R0X384</accession>
<dbReference type="InterPro" id="IPR036249">
    <property type="entry name" value="Thioredoxin-like_sf"/>
</dbReference>
<sequence length="141" mass="16281">MNKNIAQIKPRKVYKDQNSNVIDLNNPTFRKTSLLIFISIYCVRCIELLTNLNKLKSISDLPLIIFSDGDKKENREIGEAFLDQISIISITEEQMYKDFQIKTHPSYIILGENKNFIESGNIINIDALIEKFILHNTGKTF</sequence>